<accession>A0AAD8EFQ6</accession>
<gene>
    <name evidence="2" type="ORF">L9F63_017888</name>
</gene>
<evidence type="ECO:0000313" key="2">
    <source>
        <dbReference type="EMBL" id="KAJ9588850.1"/>
    </source>
</evidence>
<keyword evidence="1" id="KW-0732">Signal</keyword>
<feature type="non-terminal residue" evidence="2">
    <location>
        <position position="109"/>
    </location>
</feature>
<feature type="signal peptide" evidence="1">
    <location>
        <begin position="1"/>
        <end position="18"/>
    </location>
</feature>
<sequence>MQALGFICLCCLILVTSTNELKEFSAGDNELAKYIVEEINKMREGRDLEFVMLLRDIKVDVFDGTMYHMNIAIKDRNYAGLEEKGVCRVAVLETKAAKPFIISHKCEVQ</sequence>
<evidence type="ECO:0008006" key="4">
    <source>
        <dbReference type="Google" id="ProtNLM"/>
    </source>
</evidence>
<evidence type="ECO:0000313" key="3">
    <source>
        <dbReference type="Proteomes" id="UP001233999"/>
    </source>
</evidence>
<reference evidence="2" key="1">
    <citation type="journal article" date="2023" name="IScience">
        <title>Live-bearing cockroach genome reveals convergent evolutionary mechanisms linked to viviparity in insects and beyond.</title>
        <authorList>
            <person name="Fouks B."/>
            <person name="Harrison M.C."/>
            <person name="Mikhailova A.A."/>
            <person name="Marchal E."/>
            <person name="English S."/>
            <person name="Carruthers M."/>
            <person name="Jennings E.C."/>
            <person name="Chiamaka E.L."/>
            <person name="Frigard R.A."/>
            <person name="Pippel M."/>
            <person name="Attardo G.M."/>
            <person name="Benoit J.B."/>
            <person name="Bornberg-Bauer E."/>
            <person name="Tobe S.S."/>
        </authorList>
    </citation>
    <scope>NUCLEOTIDE SEQUENCE</scope>
    <source>
        <strain evidence="2">Stay&amp;Tobe</strain>
    </source>
</reference>
<feature type="non-terminal residue" evidence="2">
    <location>
        <position position="1"/>
    </location>
</feature>
<dbReference type="SUPFAM" id="SSF54403">
    <property type="entry name" value="Cystatin/monellin"/>
    <property type="match status" value="1"/>
</dbReference>
<organism evidence="2 3">
    <name type="scientific">Diploptera punctata</name>
    <name type="common">Pacific beetle cockroach</name>
    <dbReference type="NCBI Taxonomy" id="6984"/>
    <lineage>
        <taxon>Eukaryota</taxon>
        <taxon>Metazoa</taxon>
        <taxon>Ecdysozoa</taxon>
        <taxon>Arthropoda</taxon>
        <taxon>Hexapoda</taxon>
        <taxon>Insecta</taxon>
        <taxon>Pterygota</taxon>
        <taxon>Neoptera</taxon>
        <taxon>Polyneoptera</taxon>
        <taxon>Dictyoptera</taxon>
        <taxon>Blattodea</taxon>
        <taxon>Blaberoidea</taxon>
        <taxon>Blaberidae</taxon>
        <taxon>Diplopterinae</taxon>
        <taxon>Diploptera</taxon>
    </lineage>
</organism>
<comment type="caution">
    <text evidence="2">The sequence shown here is derived from an EMBL/GenBank/DDBJ whole genome shotgun (WGS) entry which is preliminary data.</text>
</comment>
<protein>
    <recommendedName>
        <fullName evidence="4">Cystatin domain-containing protein</fullName>
    </recommendedName>
</protein>
<dbReference type="Gene3D" id="3.10.450.10">
    <property type="match status" value="1"/>
</dbReference>
<proteinExistence type="predicted"/>
<name>A0AAD8EFQ6_DIPPU</name>
<dbReference type="AlphaFoldDB" id="A0AAD8EFQ6"/>
<dbReference type="InterPro" id="IPR046350">
    <property type="entry name" value="Cystatin_sf"/>
</dbReference>
<evidence type="ECO:0000256" key="1">
    <source>
        <dbReference type="SAM" id="SignalP"/>
    </source>
</evidence>
<dbReference type="Proteomes" id="UP001233999">
    <property type="component" value="Unassembled WGS sequence"/>
</dbReference>
<keyword evidence="3" id="KW-1185">Reference proteome</keyword>
<feature type="chain" id="PRO_5042041177" description="Cystatin domain-containing protein" evidence="1">
    <location>
        <begin position="19"/>
        <end position="109"/>
    </location>
</feature>
<reference evidence="2" key="2">
    <citation type="submission" date="2023-05" db="EMBL/GenBank/DDBJ databases">
        <authorList>
            <person name="Fouks B."/>
        </authorList>
    </citation>
    <scope>NUCLEOTIDE SEQUENCE</scope>
    <source>
        <strain evidence="2">Stay&amp;Tobe</strain>
        <tissue evidence="2">Testes</tissue>
    </source>
</reference>
<dbReference type="EMBL" id="JASPKZ010005301">
    <property type="protein sequence ID" value="KAJ9588850.1"/>
    <property type="molecule type" value="Genomic_DNA"/>
</dbReference>